<proteinExistence type="predicted"/>
<dbReference type="Gene3D" id="3.10.10.10">
    <property type="entry name" value="HIV Type 1 Reverse Transcriptase, subunit A, domain 1"/>
    <property type="match status" value="1"/>
</dbReference>
<comment type="caution">
    <text evidence="1">The sequence shown here is derived from an EMBL/GenBank/DDBJ whole genome shotgun (WGS) entry which is preliminary data.</text>
</comment>
<dbReference type="Proteomes" id="UP000887013">
    <property type="component" value="Unassembled WGS sequence"/>
</dbReference>
<dbReference type="SUPFAM" id="SSF56672">
    <property type="entry name" value="DNA/RNA polymerases"/>
    <property type="match status" value="1"/>
</dbReference>
<dbReference type="AlphaFoldDB" id="A0A8X6QW41"/>
<gene>
    <name evidence="1" type="primary">AVEN_209501_1</name>
    <name evidence="1" type="ORF">NPIL_226211</name>
</gene>
<dbReference type="OrthoDB" id="6423908at2759"/>
<reference evidence="1" key="1">
    <citation type="submission" date="2020-08" db="EMBL/GenBank/DDBJ databases">
        <title>Multicomponent nature underlies the extraordinary mechanical properties of spider dragline silk.</title>
        <authorList>
            <person name="Kono N."/>
            <person name="Nakamura H."/>
            <person name="Mori M."/>
            <person name="Yoshida Y."/>
            <person name="Ohtoshi R."/>
            <person name="Malay A.D."/>
            <person name="Moran D.A.P."/>
            <person name="Tomita M."/>
            <person name="Numata K."/>
            <person name="Arakawa K."/>
        </authorList>
    </citation>
    <scope>NUCLEOTIDE SEQUENCE</scope>
</reference>
<dbReference type="InterPro" id="IPR043502">
    <property type="entry name" value="DNA/RNA_pol_sf"/>
</dbReference>
<dbReference type="GO" id="GO:0071897">
    <property type="term" value="P:DNA biosynthetic process"/>
    <property type="evidence" value="ECO:0007669"/>
    <property type="project" value="UniProtKB-ARBA"/>
</dbReference>
<protein>
    <submittedName>
        <fullName evidence="1">Uncharacterized protein</fullName>
    </submittedName>
</protein>
<accession>A0A8X6QW41</accession>
<keyword evidence="2" id="KW-1185">Reference proteome</keyword>
<evidence type="ECO:0000313" key="2">
    <source>
        <dbReference type="Proteomes" id="UP000887013"/>
    </source>
</evidence>
<name>A0A8X6QW41_NEPPI</name>
<evidence type="ECO:0000313" key="1">
    <source>
        <dbReference type="EMBL" id="GFU33623.1"/>
    </source>
</evidence>
<organism evidence="1 2">
    <name type="scientific">Nephila pilipes</name>
    <name type="common">Giant wood spider</name>
    <name type="synonym">Nephila maculata</name>
    <dbReference type="NCBI Taxonomy" id="299642"/>
    <lineage>
        <taxon>Eukaryota</taxon>
        <taxon>Metazoa</taxon>
        <taxon>Ecdysozoa</taxon>
        <taxon>Arthropoda</taxon>
        <taxon>Chelicerata</taxon>
        <taxon>Arachnida</taxon>
        <taxon>Araneae</taxon>
        <taxon>Araneomorphae</taxon>
        <taxon>Entelegynae</taxon>
        <taxon>Araneoidea</taxon>
        <taxon>Nephilidae</taxon>
        <taxon>Nephila</taxon>
    </lineage>
</organism>
<dbReference type="EMBL" id="BMAW01083363">
    <property type="protein sequence ID" value="GFU33623.1"/>
    <property type="molecule type" value="Genomic_DNA"/>
</dbReference>
<sequence>MSVRGVILSAGETKPLFKLKAGVIVRCGERKSQEIRRLIAGEELGDRKLLELFHVMRLHSESHNVAISLFLDRFLQQLPPLVQSIFTSTQPLIAQKVAEVAYRFLEAKYCKMKFQHMLYLDQMCPFNSNYYSSPFHMVPEKKGSNDWQPVGDYRALNVQTTTGRNQKNVPHIKSDIYISKFSTDIRYVVGKDNKIANALSRTEIDEFIKPPTLNCNKFT</sequence>